<dbReference type="PANTHER" id="PTHR32089:SF112">
    <property type="entry name" value="LYSOZYME-LIKE PROTEIN-RELATED"/>
    <property type="match status" value="1"/>
</dbReference>
<evidence type="ECO:0000256" key="2">
    <source>
        <dbReference type="ARBA" id="ARBA00022475"/>
    </source>
</evidence>
<keyword evidence="11" id="KW-1185">Reference proteome</keyword>
<sequence>MMNRLAPAACRCISFTGRFDMEKLSHKMLLSYSFIMLLVLIMGFLTFLNMTNLKKEVKVMSVVGVIRVDQFEQLSKKMINNMTESTAMMQSYLMTGNPVYKTNYDLRHSEIESDLNGLSESKFVTTAEKEQIGQLIALHQDIQNKIKSDVLGVYEKGEAGVAQEVLRNSFKPITKQFLDQMALLNDSAKADVKQRGQTLMGTSVNMSVTTVIIVLAIVALGVLISLYTANHITRRIQNVVGVAKKIAAGDLSVSRIEEKSKDEIGQLTSSVNDMAENLRNLISQVAISAEQVAAASEQLTASAEQTSKVTEEITGSVQELAGGSEKQFSSAENTAQTVNGIIDRLQEVGTLTQKVTATSQTASDVVVEGNKAIQVAVREMNSVNETVNDLTASVKNLWNRSKQIDDIVGVITGISAQTNLLALNAAIEAARAGDHGKGFAVVAHEVRKLAEQSAASAQQINSLISAIQEEIGHVVNSSEKGTRELAVGMNAVQAAGDSFTQIHHAVDEVTNQIDVVSGAVEQISGGAEQITGSMNAMIAIADTVASGSQNISAATEEQLASMEEIAKSASVLAKQAEELQSHVSEFRI</sequence>
<dbReference type="GO" id="GO:0005886">
    <property type="term" value="C:plasma membrane"/>
    <property type="evidence" value="ECO:0007669"/>
    <property type="project" value="UniProtKB-SubCell"/>
</dbReference>
<evidence type="ECO:0000313" key="11">
    <source>
        <dbReference type="Proteomes" id="UP000282311"/>
    </source>
</evidence>
<keyword evidence="7" id="KW-1133">Transmembrane helix</keyword>
<evidence type="ECO:0000256" key="6">
    <source>
        <dbReference type="PROSITE-ProRule" id="PRU00284"/>
    </source>
</evidence>
<comment type="caution">
    <text evidence="10">The sequence shown here is derived from an EMBL/GenBank/DDBJ whole genome shotgun (WGS) entry which is preliminary data.</text>
</comment>
<dbReference type="EMBL" id="RBAH01000016">
    <property type="protein sequence ID" value="RKN79243.1"/>
    <property type="molecule type" value="Genomic_DNA"/>
</dbReference>
<dbReference type="CDD" id="cd11386">
    <property type="entry name" value="MCP_signal"/>
    <property type="match status" value="1"/>
</dbReference>
<evidence type="ECO:0000256" key="1">
    <source>
        <dbReference type="ARBA" id="ARBA00004236"/>
    </source>
</evidence>
<dbReference type="GO" id="GO:0006935">
    <property type="term" value="P:chemotaxis"/>
    <property type="evidence" value="ECO:0007669"/>
    <property type="project" value="InterPro"/>
</dbReference>
<evidence type="ECO:0000256" key="7">
    <source>
        <dbReference type="SAM" id="Phobius"/>
    </source>
</evidence>
<evidence type="ECO:0000259" key="9">
    <source>
        <dbReference type="PROSITE" id="PS50885"/>
    </source>
</evidence>
<keyword evidence="4 6" id="KW-0807">Transducer</keyword>
<evidence type="ECO:0000256" key="3">
    <source>
        <dbReference type="ARBA" id="ARBA00023136"/>
    </source>
</evidence>
<organism evidence="10 11">
    <name type="scientific">Paenibacillus ginsengarvi</name>
    <dbReference type="NCBI Taxonomy" id="400777"/>
    <lineage>
        <taxon>Bacteria</taxon>
        <taxon>Bacillati</taxon>
        <taxon>Bacillota</taxon>
        <taxon>Bacilli</taxon>
        <taxon>Bacillales</taxon>
        <taxon>Paenibacillaceae</taxon>
        <taxon>Paenibacillus</taxon>
    </lineage>
</organism>
<proteinExistence type="inferred from homology"/>
<protein>
    <submittedName>
        <fullName evidence="10">Methyl-accepting chemotaxis protein</fullName>
    </submittedName>
</protein>
<dbReference type="PROSITE" id="PS50885">
    <property type="entry name" value="HAMP"/>
    <property type="match status" value="1"/>
</dbReference>
<dbReference type="SMART" id="SM00283">
    <property type="entry name" value="MA"/>
    <property type="match status" value="1"/>
</dbReference>
<keyword evidence="7" id="KW-0812">Transmembrane</keyword>
<evidence type="ECO:0000256" key="5">
    <source>
        <dbReference type="ARBA" id="ARBA00029447"/>
    </source>
</evidence>
<dbReference type="CDD" id="cd06225">
    <property type="entry name" value="HAMP"/>
    <property type="match status" value="1"/>
</dbReference>
<accession>A0A3B0C0Q8</accession>
<dbReference type="Pfam" id="PF00672">
    <property type="entry name" value="HAMP"/>
    <property type="match status" value="1"/>
</dbReference>
<feature type="domain" description="HAMP" evidence="9">
    <location>
        <begin position="230"/>
        <end position="283"/>
    </location>
</feature>
<evidence type="ECO:0000259" key="8">
    <source>
        <dbReference type="PROSITE" id="PS50111"/>
    </source>
</evidence>
<dbReference type="Gene3D" id="6.10.340.10">
    <property type="match status" value="1"/>
</dbReference>
<evidence type="ECO:0000256" key="4">
    <source>
        <dbReference type="ARBA" id="ARBA00023224"/>
    </source>
</evidence>
<comment type="subcellular location">
    <subcellularLocation>
        <location evidence="1">Cell membrane</location>
    </subcellularLocation>
</comment>
<feature type="transmembrane region" description="Helical" evidence="7">
    <location>
        <begin position="29"/>
        <end position="48"/>
    </location>
</feature>
<gene>
    <name evidence="10" type="ORF">D7M11_21430</name>
</gene>
<feature type="transmembrane region" description="Helical" evidence="7">
    <location>
        <begin position="204"/>
        <end position="227"/>
    </location>
</feature>
<dbReference type="InterPro" id="IPR004089">
    <property type="entry name" value="MCPsignal_dom"/>
</dbReference>
<dbReference type="InterPro" id="IPR003660">
    <property type="entry name" value="HAMP_dom"/>
</dbReference>
<dbReference type="SMART" id="SM00304">
    <property type="entry name" value="HAMP"/>
    <property type="match status" value="1"/>
</dbReference>
<dbReference type="AlphaFoldDB" id="A0A3B0C0Q8"/>
<dbReference type="PROSITE" id="PS50111">
    <property type="entry name" value="CHEMOTAXIS_TRANSDUC_2"/>
    <property type="match status" value="1"/>
</dbReference>
<keyword evidence="2" id="KW-1003">Cell membrane</keyword>
<comment type="similarity">
    <text evidence="5">Belongs to the methyl-accepting chemotaxis (MCP) protein family.</text>
</comment>
<dbReference type="Proteomes" id="UP000282311">
    <property type="component" value="Unassembled WGS sequence"/>
</dbReference>
<dbReference type="GO" id="GO:0007165">
    <property type="term" value="P:signal transduction"/>
    <property type="evidence" value="ECO:0007669"/>
    <property type="project" value="UniProtKB-KW"/>
</dbReference>
<feature type="domain" description="Methyl-accepting transducer" evidence="8">
    <location>
        <begin position="302"/>
        <end position="538"/>
    </location>
</feature>
<keyword evidence="3 7" id="KW-0472">Membrane</keyword>
<name>A0A3B0C0Q8_9BACL</name>
<dbReference type="InterPro" id="IPR004090">
    <property type="entry name" value="Chemotax_Me-accpt_rcpt"/>
</dbReference>
<dbReference type="PRINTS" id="PR00260">
    <property type="entry name" value="CHEMTRNSDUCR"/>
</dbReference>
<dbReference type="SUPFAM" id="SSF58104">
    <property type="entry name" value="Methyl-accepting chemotaxis protein (MCP) signaling domain"/>
    <property type="match status" value="1"/>
</dbReference>
<reference evidence="10 11" key="1">
    <citation type="journal article" date="2007" name="Int. J. Syst. Evol. Microbiol.">
        <title>Paenibacillus ginsengarvi sp. nov., isolated from soil from ginseng cultivation.</title>
        <authorList>
            <person name="Yoon M.H."/>
            <person name="Ten L.N."/>
            <person name="Im W.T."/>
        </authorList>
    </citation>
    <scope>NUCLEOTIDE SEQUENCE [LARGE SCALE GENOMIC DNA]</scope>
    <source>
        <strain evidence="10 11">KCTC 13059</strain>
    </source>
</reference>
<dbReference type="GO" id="GO:0004888">
    <property type="term" value="F:transmembrane signaling receptor activity"/>
    <property type="evidence" value="ECO:0007669"/>
    <property type="project" value="InterPro"/>
</dbReference>
<dbReference type="Gene3D" id="1.10.287.950">
    <property type="entry name" value="Methyl-accepting chemotaxis protein"/>
    <property type="match status" value="1"/>
</dbReference>
<evidence type="ECO:0000313" key="10">
    <source>
        <dbReference type="EMBL" id="RKN79243.1"/>
    </source>
</evidence>
<dbReference type="PANTHER" id="PTHR32089">
    <property type="entry name" value="METHYL-ACCEPTING CHEMOTAXIS PROTEIN MCPB"/>
    <property type="match status" value="1"/>
</dbReference>
<dbReference type="Pfam" id="PF00015">
    <property type="entry name" value="MCPsignal"/>
    <property type="match status" value="1"/>
</dbReference>